<sequence>MTDRFSPTDPTGIETVLDARTRRIGSWGELQEVLLEDAWNPRMLRHRSHHLFRGHSRADVPLSSGLSRHDGRQVVLEKHLLRNFKKYARSHLEPNEHEPSNFWHWIALAQHHGLPTRLLDWTYSPLIAAHFACWDFQEFDRDGAIWMVDSHRAHDLLSDNLRGLLRAQGAHVFTDEMLSEEIASFEELSAPQRNTAGQVLFFEPPSLSARIVNQYACFSVQIGEAGGLDTWLCDNPNIWQKVVIPAELKWEIRDKLDQSNITERVLFPGLDGLCAWLSRQYYPRPPQE</sequence>
<protein>
    <recommendedName>
        <fullName evidence="1">FRG domain-containing protein</fullName>
    </recommendedName>
</protein>
<accession>A3SNX7</accession>
<keyword evidence="3" id="KW-1185">Reference proteome</keyword>
<dbReference type="RefSeq" id="WP_009814992.1">
    <property type="nucleotide sequence ID" value="NZ_CH724156.1"/>
</dbReference>
<reference evidence="2 3" key="1">
    <citation type="submission" date="2005-12" db="EMBL/GenBank/DDBJ databases">
        <authorList>
            <person name="Moran M.A."/>
            <person name="Ferriera S."/>
            <person name="Johnson J."/>
            <person name="Kravitz S."/>
            <person name="Halpern A."/>
            <person name="Remington K."/>
            <person name="Beeson K."/>
            <person name="Tran B."/>
            <person name="Rogers Y.-H."/>
            <person name="Friedman R."/>
            <person name="Venter J.C."/>
        </authorList>
    </citation>
    <scope>NUCLEOTIDE SEQUENCE [LARGE SCALE GENOMIC DNA]</scope>
    <source>
        <strain evidence="3">ATCC BAA-591 / DSM 15170 / ISM</strain>
    </source>
</reference>
<evidence type="ECO:0000313" key="3">
    <source>
        <dbReference type="Proteomes" id="UP000005954"/>
    </source>
</evidence>
<proteinExistence type="predicted"/>
<dbReference type="InterPro" id="IPR014966">
    <property type="entry name" value="FRG-dom"/>
</dbReference>
<dbReference type="eggNOG" id="ENOG502Z9DH">
    <property type="taxonomic scope" value="Bacteria"/>
</dbReference>
<evidence type="ECO:0000313" key="2">
    <source>
        <dbReference type="EMBL" id="EAP76167.1"/>
    </source>
</evidence>
<dbReference type="Pfam" id="PF08867">
    <property type="entry name" value="FRG"/>
    <property type="match status" value="1"/>
</dbReference>
<comment type="caution">
    <text evidence="2">The sequence shown here is derived from an EMBL/GenBank/DDBJ whole genome shotgun (WGS) entry which is preliminary data.</text>
</comment>
<dbReference type="SMART" id="SM00901">
    <property type="entry name" value="FRG"/>
    <property type="match status" value="1"/>
</dbReference>
<gene>
    <name evidence="2" type="ORF">ISM_14915</name>
</gene>
<feature type="domain" description="FRG" evidence="1">
    <location>
        <begin position="46"/>
        <end position="146"/>
    </location>
</feature>
<dbReference type="EMBL" id="AALY01000002">
    <property type="protein sequence ID" value="EAP76167.1"/>
    <property type="molecule type" value="Genomic_DNA"/>
</dbReference>
<organism evidence="2 3">
    <name type="scientific">Roseovarius nubinhibens (strain ATCC BAA-591 / DSM 15170 / ISM)</name>
    <dbReference type="NCBI Taxonomy" id="89187"/>
    <lineage>
        <taxon>Bacteria</taxon>
        <taxon>Pseudomonadati</taxon>
        <taxon>Pseudomonadota</taxon>
        <taxon>Alphaproteobacteria</taxon>
        <taxon>Rhodobacterales</taxon>
        <taxon>Roseobacteraceae</taxon>
        <taxon>Roseovarius</taxon>
    </lineage>
</organism>
<dbReference type="OrthoDB" id="9816036at2"/>
<evidence type="ECO:0000259" key="1">
    <source>
        <dbReference type="SMART" id="SM00901"/>
    </source>
</evidence>
<dbReference type="Proteomes" id="UP000005954">
    <property type="component" value="Unassembled WGS sequence"/>
</dbReference>
<dbReference type="AlphaFoldDB" id="A3SNX7"/>
<name>A3SNX7_ROSNI</name>
<dbReference type="HOGENOM" id="CLU_050026_1_1_5"/>